<dbReference type="InterPro" id="IPR037202">
    <property type="entry name" value="ESCRT_assembly_dom"/>
</dbReference>
<dbReference type="Gene3D" id="3.10.110.10">
    <property type="entry name" value="Ubiquitin Conjugating Enzyme"/>
    <property type="match status" value="1"/>
</dbReference>
<comment type="caution">
    <text evidence="12">The sequence shown here is derived from an EMBL/GenBank/DDBJ whole genome shotgun (WGS) entry which is preliminary data.</text>
</comment>
<reference evidence="12 13" key="1">
    <citation type="submission" date="2024-07" db="EMBL/GenBank/DDBJ databases">
        <title>Enhanced genomic and transcriptomic resources for Trichinella pseudospiralis and T. spiralis underpin the discovery of pronounced molecular differences between stages and species.</title>
        <authorList>
            <person name="Pasi K.K."/>
            <person name="La Rosa G."/>
            <person name="Gomez-Morales M.A."/>
            <person name="Tosini F."/>
            <person name="Sumanam S."/>
            <person name="Young N.D."/>
            <person name="Chang B.C."/>
            <person name="Robin G.B."/>
        </authorList>
    </citation>
    <scope>NUCLEOTIDE SEQUENCE [LARGE SCALE GENOMIC DNA]</scope>
    <source>
        <strain evidence="12">ISS534</strain>
    </source>
</reference>
<feature type="domain" description="UEV" evidence="11">
    <location>
        <begin position="2"/>
        <end position="145"/>
    </location>
</feature>
<comment type="similarity">
    <text evidence="2">Belongs to the ubiquitin-conjugating enzyme family. UEV subfamily.</text>
</comment>
<evidence type="ECO:0000313" key="13">
    <source>
        <dbReference type="Proteomes" id="UP001558632"/>
    </source>
</evidence>
<keyword evidence="3 7" id="KW-0813">Transport</keyword>
<evidence type="ECO:0000313" key="12">
    <source>
        <dbReference type="EMBL" id="KAL1237262.1"/>
    </source>
</evidence>
<dbReference type="EMBL" id="JBEUSY010000354">
    <property type="protein sequence ID" value="KAL1237262.1"/>
    <property type="molecule type" value="Genomic_DNA"/>
</dbReference>
<dbReference type="InterPro" id="IPR008883">
    <property type="entry name" value="UEV_N"/>
</dbReference>
<comment type="subcellular location">
    <subcellularLocation>
        <location evidence="1">Endosome</location>
    </subcellularLocation>
</comment>
<gene>
    <name evidence="12" type="ORF">TSPI_05856</name>
</gene>
<keyword evidence="6 8" id="KW-0175">Coiled coil</keyword>
<dbReference type="SUPFAM" id="SSF54495">
    <property type="entry name" value="UBC-like"/>
    <property type="match status" value="1"/>
</dbReference>
<keyword evidence="13" id="KW-1185">Reference proteome</keyword>
<name>A0ABR3KIM1_TRISP</name>
<keyword evidence="5 7" id="KW-0653">Protein transport</keyword>
<evidence type="ECO:0000256" key="2">
    <source>
        <dbReference type="ARBA" id="ARBA00009594"/>
    </source>
</evidence>
<dbReference type="InterPro" id="IPR016135">
    <property type="entry name" value="UBQ-conjugating_enzyme/RWD"/>
</dbReference>
<proteinExistence type="inferred from homology"/>
<evidence type="ECO:0000259" key="10">
    <source>
        <dbReference type="PROSITE" id="PS51312"/>
    </source>
</evidence>
<evidence type="ECO:0000256" key="9">
    <source>
        <dbReference type="SAM" id="MobiDB-lite"/>
    </source>
</evidence>
<dbReference type="PANTHER" id="PTHR23306:SF3">
    <property type="entry name" value="TUMOR SUPPRESSOR PROTEIN 101"/>
    <property type="match status" value="1"/>
</dbReference>
<keyword evidence="4" id="KW-0967">Endosome</keyword>
<dbReference type="CDD" id="cd11685">
    <property type="entry name" value="UEV_TSG101-like"/>
    <property type="match status" value="1"/>
</dbReference>
<evidence type="ECO:0000256" key="5">
    <source>
        <dbReference type="ARBA" id="ARBA00022927"/>
    </source>
</evidence>
<feature type="coiled-coil region" evidence="8">
    <location>
        <begin position="274"/>
        <end position="301"/>
    </location>
</feature>
<dbReference type="Gene3D" id="6.10.250.370">
    <property type="match status" value="1"/>
</dbReference>
<dbReference type="Pfam" id="PF05743">
    <property type="entry name" value="UEV"/>
    <property type="match status" value="1"/>
</dbReference>
<dbReference type="PROSITE" id="PS51322">
    <property type="entry name" value="UEV"/>
    <property type="match status" value="1"/>
</dbReference>
<dbReference type="PROSITE" id="PS51312">
    <property type="entry name" value="SB"/>
    <property type="match status" value="1"/>
</dbReference>
<evidence type="ECO:0000256" key="6">
    <source>
        <dbReference type="ARBA" id="ARBA00023054"/>
    </source>
</evidence>
<dbReference type="InterPro" id="IPR017916">
    <property type="entry name" value="SB_dom"/>
</dbReference>
<dbReference type="Proteomes" id="UP001558632">
    <property type="component" value="Unassembled WGS sequence"/>
</dbReference>
<evidence type="ECO:0000256" key="7">
    <source>
        <dbReference type="PROSITE-ProRule" id="PRU00644"/>
    </source>
</evidence>
<dbReference type="InterPro" id="IPR052070">
    <property type="entry name" value="ESCRT-I_UEV_domain"/>
</dbReference>
<evidence type="ECO:0000256" key="1">
    <source>
        <dbReference type="ARBA" id="ARBA00004177"/>
    </source>
</evidence>
<feature type="domain" description="SB" evidence="10">
    <location>
        <begin position="321"/>
        <end position="389"/>
    </location>
</feature>
<protein>
    <submittedName>
        <fullName evidence="12">Tumor susceptibility protein</fullName>
    </submittedName>
</protein>
<evidence type="ECO:0000256" key="8">
    <source>
        <dbReference type="SAM" id="Coils"/>
    </source>
</evidence>
<dbReference type="Pfam" id="PF09454">
    <property type="entry name" value="Vps23_core"/>
    <property type="match status" value="1"/>
</dbReference>
<organism evidence="12 13">
    <name type="scientific">Trichinella spiralis</name>
    <name type="common">Trichina worm</name>
    <dbReference type="NCBI Taxonomy" id="6334"/>
    <lineage>
        <taxon>Eukaryota</taxon>
        <taxon>Metazoa</taxon>
        <taxon>Ecdysozoa</taxon>
        <taxon>Nematoda</taxon>
        <taxon>Enoplea</taxon>
        <taxon>Dorylaimia</taxon>
        <taxon>Trichinellida</taxon>
        <taxon>Trichinellidae</taxon>
        <taxon>Trichinella</taxon>
    </lineage>
</organism>
<evidence type="ECO:0000256" key="3">
    <source>
        <dbReference type="ARBA" id="ARBA00022448"/>
    </source>
</evidence>
<evidence type="ECO:0000256" key="4">
    <source>
        <dbReference type="ARBA" id="ARBA00022753"/>
    </source>
</evidence>
<dbReference type="PANTHER" id="PTHR23306">
    <property type="entry name" value="TUMOR SUSCEPTIBILITY GENE 101 PROTEIN-RELATED"/>
    <property type="match status" value="1"/>
</dbReference>
<dbReference type="Gene3D" id="6.10.140.820">
    <property type="match status" value="1"/>
</dbReference>
<dbReference type="SUPFAM" id="SSF140111">
    <property type="entry name" value="Endosomal sorting complex assembly domain"/>
    <property type="match status" value="1"/>
</dbReference>
<feature type="region of interest" description="Disordered" evidence="9">
    <location>
        <begin position="171"/>
        <end position="190"/>
    </location>
</feature>
<sequence>MNSESLTAMLKSIGAEYLENTKEEIMEALSQFHDLIVRKDFYVGNDGVRELAICFCGTIPVNYMGKTYNIPICIYLLKNYPHVPPICFVRPTASMIVKPSSNVDSNGKINVPYLTEWHRSKSDLLGLLQVLAIVFGESCPVFNKPANSRPFASQQSASFYHSSDNVMNDDFARRNRRPVPPIPNQPDPTVCLPGPPYPLSTPYPVPLPARYPPYPNPVAHSTNSVLPPCPRGILNPSCANNSIKPTGTIQPEHIRASILSAAEDLLRKKLREIIGRTSAELHSLRRSNEELESKRSELIDSVLQNVPEDDVKIDDAIDTTAPLYRQIVKCCTEDATLDDTIYYLGEALKKGKVELEPYLKLVRELSRQQFMQRATMQKCRIVAGLDKDNRNLHLHFKMYGGN</sequence>
<evidence type="ECO:0000259" key="11">
    <source>
        <dbReference type="PROSITE" id="PS51322"/>
    </source>
</evidence>
<accession>A0ABR3KIM1</accession>